<dbReference type="Proteomes" id="UP000277094">
    <property type="component" value="Unassembled WGS sequence"/>
</dbReference>
<organism evidence="1 2">
    <name type="scientific">Nocardioides marmorisolisilvae</name>
    <dbReference type="NCBI Taxonomy" id="1542737"/>
    <lineage>
        <taxon>Bacteria</taxon>
        <taxon>Bacillati</taxon>
        <taxon>Actinomycetota</taxon>
        <taxon>Actinomycetes</taxon>
        <taxon>Propionibacteriales</taxon>
        <taxon>Nocardioidaceae</taxon>
        <taxon>Nocardioides</taxon>
    </lineage>
</organism>
<dbReference type="InterPro" id="IPR025338">
    <property type="entry name" value="DUF4244"/>
</dbReference>
<evidence type="ECO:0000313" key="2">
    <source>
        <dbReference type="Proteomes" id="UP000277094"/>
    </source>
</evidence>
<gene>
    <name evidence="1" type="ORF">EFL95_02605</name>
</gene>
<proteinExistence type="predicted"/>
<name>A0A3N0E0A5_9ACTN</name>
<keyword evidence="2" id="KW-1185">Reference proteome</keyword>
<dbReference type="EMBL" id="RJSG01000001">
    <property type="protein sequence ID" value="RNL81271.1"/>
    <property type="molecule type" value="Genomic_DNA"/>
</dbReference>
<dbReference type="RefSeq" id="WP_123232474.1">
    <property type="nucleotide sequence ID" value="NZ_RJSG01000001.1"/>
</dbReference>
<dbReference type="OrthoDB" id="3748241at2"/>
<reference evidence="1 2" key="1">
    <citation type="submission" date="2018-11" db="EMBL/GenBank/DDBJ databases">
        <authorList>
            <person name="Li F."/>
        </authorList>
    </citation>
    <scope>NUCLEOTIDE SEQUENCE [LARGE SCALE GENOMIC DNA]</scope>
    <source>
        <strain evidence="1 2">KIS18-7</strain>
    </source>
</reference>
<dbReference type="AlphaFoldDB" id="A0A3N0E0A5"/>
<dbReference type="Pfam" id="PF14029">
    <property type="entry name" value="DUF4244"/>
    <property type="match status" value="1"/>
</dbReference>
<sequence length="59" mass="6278">MRIATERLRDQIGATTAEYAVCTGAGVGFAGLLFKLLTSDTGAKVVNTIFDRVLGMLPF</sequence>
<accession>A0A3N0E0A5</accession>
<protein>
    <submittedName>
        <fullName evidence="1">DUF4244 domain-containing protein</fullName>
    </submittedName>
</protein>
<evidence type="ECO:0000313" key="1">
    <source>
        <dbReference type="EMBL" id="RNL81271.1"/>
    </source>
</evidence>
<comment type="caution">
    <text evidence="1">The sequence shown here is derived from an EMBL/GenBank/DDBJ whole genome shotgun (WGS) entry which is preliminary data.</text>
</comment>